<sequence>MFSYRRYFFRKLYHVRHVTLADARFAQEKEIPRIFQIIYAGEGESRKNEESHVVTEPAKSDAIQHKGHDFILILFHSPTSCDICSKQLWNVLKPPAALECKRCHIKIHRDHLEKHDKDVAPCRVNYDPMLARDMLIMVSSAEESKQWVSFLHKRIEQLKSKADKSSISSSSSHR</sequence>
<dbReference type="PROSITE" id="PS50081">
    <property type="entry name" value="ZF_DAG_PE_2"/>
    <property type="match status" value="1"/>
</dbReference>
<dbReference type="Gene3D" id="3.30.60.20">
    <property type="match status" value="1"/>
</dbReference>
<gene>
    <name evidence="4" type="ORF">SBAD_LOCUS1253</name>
</gene>
<dbReference type="OrthoDB" id="5849122at2759"/>
<keyword evidence="2" id="KW-0862">Zinc</keyword>
<dbReference type="InterPro" id="IPR002219">
    <property type="entry name" value="PKC_DAG/PE"/>
</dbReference>
<evidence type="ECO:0000256" key="1">
    <source>
        <dbReference type="ARBA" id="ARBA00022723"/>
    </source>
</evidence>
<dbReference type="Pfam" id="PF00130">
    <property type="entry name" value="C1_1"/>
    <property type="match status" value="1"/>
</dbReference>
<accession>A0A183ICA9</accession>
<protein>
    <submittedName>
        <fullName evidence="6">Phorbol-ester/DAG-type domain-containing protein</fullName>
    </submittedName>
</protein>
<keyword evidence="5" id="KW-1185">Reference proteome</keyword>
<proteinExistence type="predicted"/>
<dbReference type="SUPFAM" id="SSF57889">
    <property type="entry name" value="Cysteine-rich domain"/>
    <property type="match status" value="1"/>
</dbReference>
<reference evidence="4 5" key="2">
    <citation type="submission" date="2018-11" db="EMBL/GenBank/DDBJ databases">
        <authorList>
            <consortium name="Pathogen Informatics"/>
        </authorList>
    </citation>
    <scope>NUCLEOTIDE SEQUENCE [LARGE SCALE GENOMIC DNA]</scope>
</reference>
<dbReference type="EMBL" id="UZAM01006762">
    <property type="protein sequence ID" value="VDO93729.1"/>
    <property type="molecule type" value="Genomic_DNA"/>
</dbReference>
<feature type="domain" description="Phorbol-ester/DAG-type" evidence="3">
    <location>
        <begin position="67"/>
        <end position="122"/>
    </location>
</feature>
<dbReference type="CDD" id="cd20813">
    <property type="entry name" value="C1_ROCK"/>
    <property type="match status" value="1"/>
</dbReference>
<dbReference type="SMART" id="SM00109">
    <property type="entry name" value="C1"/>
    <property type="match status" value="1"/>
</dbReference>
<evidence type="ECO:0000259" key="3">
    <source>
        <dbReference type="PROSITE" id="PS50081"/>
    </source>
</evidence>
<keyword evidence="1" id="KW-0479">Metal-binding</keyword>
<dbReference type="InterPro" id="IPR046349">
    <property type="entry name" value="C1-like_sf"/>
</dbReference>
<dbReference type="Proteomes" id="UP000270296">
    <property type="component" value="Unassembled WGS sequence"/>
</dbReference>
<evidence type="ECO:0000313" key="4">
    <source>
        <dbReference type="EMBL" id="VDO93729.1"/>
    </source>
</evidence>
<dbReference type="WBParaSite" id="SBAD_0000130301-mRNA-1">
    <property type="protein sequence ID" value="SBAD_0000130301-mRNA-1"/>
    <property type="gene ID" value="SBAD_0000130301"/>
</dbReference>
<reference evidence="6" key="1">
    <citation type="submission" date="2016-06" db="UniProtKB">
        <authorList>
            <consortium name="WormBaseParasite"/>
        </authorList>
    </citation>
    <scope>IDENTIFICATION</scope>
</reference>
<dbReference type="AlphaFoldDB" id="A0A183ICA9"/>
<dbReference type="GO" id="GO:0046872">
    <property type="term" value="F:metal ion binding"/>
    <property type="evidence" value="ECO:0007669"/>
    <property type="project" value="UniProtKB-KW"/>
</dbReference>
<organism evidence="6">
    <name type="scientific">Soboliphyme baturini</name>
    <dbReference type="NCBI Taxonomy" id="241478"/>
    <lineage>
        <taxon>Eukaryota</taxon>
        <taxon>Metazoa</taxon>
        <taxon>Ecdysozoa</taxon>
        <taxon>Nematoda</taxon>
        <taxon>Enoplea</taxon>
        <taxon>Dorylaimia</taxon>
        <taxon>Dioctophymatida</taxon>
        <taxon>Dioctophymatoidea</taxon>
        <taxon>Soboliphymatidae</taxon>
        <taxon>Soboliphyme</taxon>
    </lineage>
</organism>
<evidence type="ECO:0000313" key="5">
    <source>
        <dbReference type="Proteomes" id="UP000270296"/>
    </source>
</evidence>
<evidence type="ECO:0000256" key="2">
    <source>
        <dbReference type="ARBA" id="ARBA00022833"/>
    </source>
</evidence>
<name>A0A183ICA9_9BILA</name>
<evidence type="ECO:0000313" key="6">
    <source>
        <dbReference type="WBParaSite" id="SBAD_0000130301-mRNA-1"/>
    </source>
</evidence>